<dbReference type="GO" id="GO:0051502">
    <property type="term" value="P:diterpene phytoalexin biosynthetic process"/>
    <property type="evidence" value="ECO:0007669"/>
    <property type="project" value="UniProtKB-ARBA"/>
</dbReference>
<dbReference type="InterPro" id="IPR017972">
    <property type="entry name" value="Cyt_P450_CS"/>
</dbReference>
<keyword evidence="9" id="KW-1185">Reference proteome</keyword>
<dbReference type="Pfam" id="PF00067">
    <property type="entry name" value="p450"/>
    <property type="match status" value="1"/>
</dbReference>
<dbReference type="GO" id="GO:0005506">
    <property type="term" value="F:iron ion binding"/>
    <property type="evidence" value="ECO:0007669"/>
    <property type="project" value="InterPro"/>
</dbReference>
<dbReference type="PROSITE" id="PS00086">
    <property type="entry name" value="CYTOCHROME_P450"/>
    <property type="match status" value="1"/>
</dbReference>
<evidence type="ECO:0000313" key="9">
    <source>
        <dbReference type="Proteomes" id="UP001341281"/>
    </source>
</evidence>
<dbReference type="GO" id="GO:0016709">
    <property type="term" value="F:oxidoreductase activity, acting on paired donors, with incorporation or reduction of molecular oxygen, NAD(P)H as one donor, and incorporation of one atom of oxygen"/>
    <property type="evidence" value="ECO:0007669"/>
    <property type="project" value="UniProtKB-ARBA"/>
</dbReference>
<evidence type="ECO:0008006" key="10">
    <source>
        <dbReference type="Google" id="ProtNLM"/>
    </source>
</evidence>
<organism evidence="8 9">
    <name type="scientific">Paspalum notatum var. saurae</name>
    <dbReference type="NCBI Taxonomy" id="547442"/>
    <lineage>
        <taxon>Eukaryota</taxon>
        <taxon>Viridiplantae</taxon>
        <taxon>Streptophyta</taxon>
        <taxon>Embryophyta</taxon>
        <taxon>Tracheophyta</taxon>
        <taxon>Spermatophyta</taxon>
        <taxon>Magnoliopsida</taxon>
        <taxon>Liliopsida</taxon>
        <taxon>Poales</taxon>
        <taxon>Poaceae</taxon>
        <taxon>PACMAD clade</taxon>
        <taxon>Panicoideae</taxon>
        <taxon>Andropogonodae</taxon>
        <taxon>Paspaleae</taxon>
        <taxon>Paspalinae</taxon>
        <taxon>Paspalum</taxon>
    </lineage>
</organism>
<dbReference type="GO" id="GO:0020037">
    <property type="term" value="F:heme binding"/>
    <property type="evidence" value="ECO:0007669"/>
    <property type="project" value="InterPro"/>
</dbReference>
<dbReference type="GO" id="GO:0006952">
    <property type="term" value="P:defense response"/>
    <property type="evidence" value="ECO:0007669"/>
    <property type="project" value="UniProtKB-KW"/>
</dbReference>
<dbReference type="Proteomes" id="UP001341281">
    <property type="component" value="Chromosome 04"/>
</dbReference>
<keyword evidence="5 6" id="KW-0408">Iron</keyword>
<dbReference type="PRINTS" id="PR00463">
    <property type="entry name" value="EP450I"/>
</dbReference>
<feature type="binding site" description="axial binding residue" evidence="6">
    <location>
        <position position="438"/>
    </location>
    <ligand>
        <name>heme</name>
        <dbReference type="ChEBI" id="CHEBI:30413"/>
    </ligand>
    <ligandPart>
        <name>Fe</name>
        <dbReference type="ChEBI" id="CHEBI:18248"/>
    </ligandPart>
</feature>
<dbReference type="InterPro" id="IPR001128">
    <property type="entry name" value="Cyt_P450"/>
</dbReference>
<dbReference type="EMBL" id="CP144748">
    <property type="protein sequence ID" value="WVZ72139.1"/>
    <property type="molecule type" value="Genomic_DNA"/>
</dbReference>
<evidence type="ECO:0000313" key="8">
    <source>
        <dbReference type="EMBL" id="WVZ72139.1"/>
    </source>
</evidence>
<evidence type="ECO:0000256" key="4">
    <source>
        <dbReference type="ARBA" id="ARBA00023002"/>
    </source>
</evidence>
<evidence type="ECO:0000256" key="7">
    <source>
        <dbReference type="RuleBase" id="RU000461"/>
    </source>
</evidence>
<dbReference type="PRINTS" id="PR00385">
    <property type="entry name" value="P450"/>
</dbReference>
<dbReference type="CDD" id="cd11073">
    <property type="entry name" value="CYP76-like"/>
    <property type="match status" value="1"/>
</dbReference>
<keyword evidence="6 7" id="KW-0349">Heme</keyword>
<evidence type="ECO:0000256" key="3">
    <source>
        <dbReference type="ARBA" id="ARBA00022821"/>
    </source>
</evidence>
<dbReference type="FunFam" id="1.10.630.10:FF:000007">
    <property type="entry name" value="Cytochrome P450 76C4"/>
    <property type="match status" value="1"/>
</dbReference>
<name>A0AAQ3TFX4_PASNO</name>
<evidence type="ECO:0000256" key="5">
    <source>
        <dbReference type="ARBA" id="ARBA00023004"/>
    </source>
</evidence>
<dbReference type="AlphaFoldDB" id="A0AAQ3TFX4"/>
<accession>A0AAQ3TFX4</accession>
<keyword evidence="2 6" id="KW-0479">Metal-binding</keyword>
<evidence type="ECO:0000256" key="6">
    <source>
        <dbReference type="PIRSR" id="PIRSR602401-1"/>
    </source>
</evidence>
<keyword evidence="3" id="KW-0611">Plant defense</keyword>
<proteinExistence type="inferred from homology"/>
<gene>
    <name evidence="8" type="ORF">U9M48_020648</name>
</gene>
<comment type="similarity">
    <text evidence="1 7">Belongs to the cytochrome P450 family.</text>
</comment>
<dbReference type="PANTHER" id="PTHR47950">
    <property type="entry name" value="CYTOCHROME P450, FAMILY 76, SUBFAMILY C, POLYPEPTIDE 5-RELATED"/>
    <property type="match status" value="1"/>
</dbReference>
<sequence>MAVLLPWLAWPAWLLVSLLAVYLLDLYAHTRRGLPPGPRPLPFIGSLHLLGDQPHRSLARLAKIHGPLMSLRLGSVTNVVISSPEVAYEFLQKHDVVFAHRSVAHALGDHAKTSVAWLPPYTPWRTLRKIMATELFASHRLDALQHLRRQKVEELVGHVRRMAALQQGTPVDVGRVAFTTSLNLLSRTIFSCDLTNLDDHAGSKEFQELVAAVMEAAGSPNLSDVFPALAWADLQGMRRRLAQMFARLHQLFDLQVDRRLRERDAGEPRKNDFLDVLLDADVGLDRDTLRTFFTDLFVAGSDTTSNTVEWAMTELLRNPVSMAKTCNELVRVIGLRRNIEESDIHQLPYLRAVIKETFRLHPTVPLLLPRQAEATIQIMGHIIPKGARVLVNVWAMGQDKQIWTEPEMFMPERFLETPIDFKGGDFKLIPFGAGRRICPGMPLASRMVHLVLASLLNQFKWRLPTEVERNGIDMAENFGVSLSKATPLCAIATPI</sequence>
<evidence type="ECO:0000256" key="1">
    <source>
        <dbReference type="ARBA" id="ARBA00010617"/>
    </source>
</evidence>
<dbReference type="SUPFAM" id="SSF48264">
    <property type="entry name" value="Cytochrome P450"/>
    <property type="match status" value="1"/>
</dbReference>
<evidence type="ECO:0000256" key="2">
    <source>
        <dbReference type="ARBA" id="ARBA00022723"/>
    </source>
</evidence>
<dbReference type="Gene3D" id="1.10.630.10">
    <property type="entry name" value="Cytochrome P450"/>
    <property type="match status" value="1"/>
</dbReference>
<protein>
    <recommendedName>
        <fullName evidence="10">Cytochrome P450</fullName>
    </recommendedName>
</protein>
<keyword evidence="4 7" id="KW-0560">Oxidoreductase</keyword>
<dbReference type="InterPro" id="IPR036396">
    <property type="entry name" value="Cyt_P450_sf"/>
</dbReference>
<dbReference type="InterPro" id="IPR002401">
    <property type="entry name" value="Cyt_P450_E_grp-I"/>
</dbReference>
<comment type="cofactor">
    <cofactor evidence="6">
        <name>heme</name>
        <dbReference type="ChEBI" id="CHEBI:30413"/>
    </cofactor>
</comment>
<reference evidence="8 9" key="1">
    <citation type="submission" date="2024-02" db="EMBL/GenBank/DDBJ databases">
        <title>High-quality chromosome-scale genome assembly of Pensacola bahiagrass (Paspalum notatum Flugge var. saurae).</title>
        <authorList>
            <person name="Vega J.M."/>
            <person name="Podio M."/>
            <person name="Orjuela J."/>
            <person name="Siena L.A."/>
            <person name="Pessino S.C."/>
            <person name="Combes M.C."/>
            <person name="Mariac C."/>
            <person name="Albertini E."/>
            <person name="Pupilli F."/>
            <person name="Ortiz J.P.A."/>
            <person name="Leblanc O."/>
        </authorList>
    </citation>
    <scope>NUCLEOTIDE SEQUENCE [LARGE SCALE GENOMIC DNA]</scope>
    <source>
        <strain evidence="8">R1</strain>
        <tissue evidence="8">Leaf</tissue>
    </source>
</reference>
<keyword evidence="7" id="KW-0503">Monooxygenase</keyword>
<dbReference type="PANTHER" id="PTHR47950:SF45">
    <property type="entry name" value="CYTOCHROME P450 FAMILY 76 SUBFAMILY C POLYPEPTIDE 7"/>
    <property type="match status" value="1"/>
</dbReference>